<dbReference type="GO" id="GO:0009734">
    <property type="term" value="P:auxin-activated signaling pathway"/>
    <property type="evidence" value="ECO:0007669"/>
    <property type="project" value="InterPro"/>
</dbReference>
<evidence type="ECO:0000256" key="5">
    <source>
        <dbReference type="ARBA" id="ARBA00023136"/>
    </source>
</evidence>
<proteinExistence type="inferred from homology"/>
<dbReference type="InParanoid" id="A0A6I9UQH5"/>
<dbReference type="AlphaFoldDB" id="A0A6I9UQH5"/>
<dbReference type="Gramene" id="SIN_1006453.t">
    <property type="protein sequence ID" value="SIN_1006453.t"/>
    <property type="gene ID" value="SIN_1006453"/>
</dbReference>
<dbReference type="Proteomes" id="UP000504604">
    <property type="component" value="Linkage group LG13"/>
</dbReference>
<comment type="similarity">
    <text evidence="2">Belongs to the tetraspanin (TM4SF) family.</text>
</comment>
<dbReference type="InterPro" id="IPR018499">
    <property type="entry name" value="Tetraspanin/Peripherin"/>
</dbReference>
<evidence type="ECO:0000256" key="1">
    <source>
        <dbReference type="ARBA" id="ARBA00004141"/>
    </source>
</evidence>
<organism evidence="7 8">
    <name type="scientific">Sesamum indicum</name>
    <name type="common">Oriental sesame</name>
    <name type="synonym">Sesamum orientale</name>
    <dbReference type="NCBI Taxonomy" id="4182"/>
    <lineage>
        <taxon>Eukaryota</taxon>
        <taxon>Viridiplantae</taxon>
        <taxon>Streptophyta</taxon>
        <taxon>Embryophyta</taxon>
        <taxon>Tracheophyta</taxon>
        <taxon>Spermatophyta</taxon>
        <taxon>Magnoliopsida</taxon>
        <taxon>eudicotyledons</taxon>
        <taxon>Gunneridae</taxon>
        <taxon>Pentapetalae</taxon>
        <taxon>asterids</taxon>
        <taxon>lamiids</taxon>
        <taxon>Lamiales</taxon>
        <taxon>Pedaliaceae</taxon>
        <taxon>Sesamum</taxon>
    </lineage>
</organism>
<accession>A0A6I9UQH5</accession>
<keyword evidence="3 6" id="KW-0812">Transmembrane</keyword>
<reference evidence="8" key="1">
    <citation type="submission" date="2025-08" db="UniProtKB">
        <authorList>
            <consortium name="RefSeq"/>
        </authorList>
    </citation>
    <scope>IDENTIFICATION</scope>
</reference>
<feature type="transmembrane region" description="Helical" evidence="6">
    <location>
        <begin position="229"/>
        <end position="248"/>
    </location>
</feature>
<evidence type="ECO:0000256" key="6">
    <source>
        <dbReference type="SAM" id="Phobius"/>
    </source>
</evidence>
<keyword evidence="7" id="KW-1185">Reference proteome</keyword>
<dbReference type="Pfam" id="PF00335">
    <property type="entry name" value="Tetraspanin"/>
    <property type="match status" value="1"/>
</dbReference>
<comment type="subcellular location">
    <subcellularLocation>
        <location evidence="1">Membrane</location>
        <topology evidence="1">Multi-pass membrane protein</topology>
    </subcellularLocation>
</comment>
<protein>
    <submittedName>
        <fullName evidence="8">Tetraspanin-8</fullName>
    </submittedName>
</protein>
<keyword evidence="4 6" id="KW-1133">Transmembrane helix</keyword>
<feature type="transmembrane region" description="Helical" evidence="6">
    <location>
        <begin position="44"/>
        <end position="64"/>
    </location>
</feature>
<dbReference type="GeneID" id="105175987"/>
<dbReference type="OrthoDB" id="672773at2759"/>
<evidence type="ECO:0000256" key="3">
    <source>
        <dbReference type="ARBA" id="ARBA00022692"/>
    </source>
</evidence>
<dbReference type="RefSeq" id="XP_011096941.1">
    <property type="nucleotide sequence ID" value="XM_011098639.2"/>
</dbReference>
<dbReference type="InterPro" id="IPR044991">
    <property type="entry name" value="TET_plant"/>
</dbReference>
<feature type="transmembrane region" description="Helical" evidence="6">
    <location>
        <begin position="70"/>
        <end position="96"/>
    </location>
</feature>
<keyword evidence="5 6" id="KW-0472">Membrane</keyword>
<sequence length="268" mass="30385">MVRISNWIITLLNILSLVAGIAAVLMSAWLFIKIETPCERNLRMPFLMMGGALLGVSIMGLLGSCCRLNFFMWLYLITLFLIMLWLIVFTIFAIIVTNKSVGRELSGKGLGERKLGDYSHWLQNYVVNEENWDKIRVCFGQTKLCSFEAGKDQNQYSKYMSSMQSGCCKPPNVCGLVFENATTWNMPKKGPADPNPDCRTWSNVQTELCYNCQSCKIEALEEIKKEWKILSLANTCILIVVGIIYSISCCALRNNQSKGYQKYKGHYA</sequence>
<gene>
    <name evidence="8" type="primary">LOC105175987</name>
</gene>
<name>A0A6I9UQH5_SESIN</name>
<evidence type="ECO:0000256" key="4">
    <source>
        <dbReference type="ARBA" id="ARBA00022989"/>
    </source>
</evidence>
<evidence type="ECO:0000313" key="8">
    <source>
        <dbReference type="RefSeq" id="XP_011096941.1"/>
    </source>
</evidence>
<dbReference type="KEGG" id="sind:105175987"/>
<dbReference type="GO" id="GO:0016020">
    <property type="term" value="C:membrane"/>
    <property type="evidence" value="ECO:0007669"/>
    <property type="project" value="UniProtKB-SubCell"/>
</dbReference>
<dbReference type="PANTHER" id="PTHR32191">
    <property type="entry name" value="TETRASPANIN-8-RELATED"/>
    <property type="match status" value="1"/>
</dbReference>
<evidence type="ECO:0000313" key="7">
    <source>
        <dbReference type="Proteomes" id="UP000504604"/>
    </source>
</evidence>
<evidence type="ECO:0000256" key="2">
    <source>
        <dbReference type="ARBA" id="ARBA00006840"/>
    </source>
</evidence>
<feature type="transmembrane region" description="Helical" evidence="6">
    <location>
        <begin position="6"/>
        <end position="32"/>
    </location>
</feature>